<dbReference type="PIRSF" id="PIRSF012524">
    <property type="entry name" value="YitL_S1"/>
    <property type="match status" value="1"/>
</dbReference>
<evidence type="ECO:0000313" key="3">
    <source>
        <dbReference type="EMBL" id="HIY61390.1"/>
    </source>
</evidence>
<dbReference type="Gene3D" id="1.10.10.10">
    <property type="entry name" value="Winged helix-like DNA-binding domain superfamily/Winged helix DNA-binding domain"/>
    <property type="match status" value="1"/>
</dbReference>
<dbReference type="GO" id="GO:0003676">
    <property type="term" value="F:nucleic acid binding"/>
    <property type="evidence" value="ECO:0007669"/>
    <property type="project" value="InterPro"/>
</dbReference>
<comment type="caution">
    <text evidence="3">The sequence shown here is derived from an EMBL/GenBank/DDBJ whole genome shotgun (WGS) entry which is preliminary data.</text>
</comment>
<dbReference type="Pfam" id="PF13509">
    <property type="entry name" value="S1_2"/>
    <property type="match status" value="2"/>
</dbReference>
<dbReference type="InterPro" id="IPR012340">
    <property type="entry name" value="NA-bd_OB-fold"/>
</dbReference>
<accession>A0A9D2C7U4</accession>
<protein>
    <submittedName>
        <fullName evidence="3">RNA-binding protein</fullName>
    </submittedName>
</protein>
<comment type="similarity">
    <text evidence="1">Belongs to the CvfB family.</text>
</comment>
<dbReference type="InterPro" id="IPR039566">
    <property type="entry name" value="CvfB_S1_st"/>
</dbReference>
<reference evidence="3" key="2">
    <citation type="submission" date="2021-04" db="EMBL/GenBank/DDBJ databases">
        <authorList>
            <person name="Gilroy R."/>
        </authorList>
    </citation>
    <scope>NUCLEOTIDE SEQUENCE</scope>
    <source>
        <strain evidence="3">ChiSxjej3B15-24422</strain>
    </source>
</reference>
<dbReference type="InterPro" id="IPR003029">
    <property type="entry name" value="S1_domain"/>
</dbReference>
<dbReference type="Pfam" id="PF21543">
    <property type="entry name" value="CvfB_2nd"/>
    <property type="match status" value="1"/>
</dbReference>
<evidence type="ECO:0000313" key="4">
    <source>
        <dbReference type="Proteomes" id="UP000824007"/>
    </source>
</evidence>
<dbReference type="Pfam" id="PF17783">
    <property type="entry name" value="WHD_CvfB"/>
    <property type="match status" value="1"/>
</dbReference>
<name>A0A9D2C7U4_9FIRM</name>
<proteinExistence type="inferred from homology"/>
<feature type="domain" description="S1 motif" evidence="2">
    <location>
        <begin position="147"/>
        <end position="208"/>
    </location>
</feature>
<dbReference type="AlphaFoldDB" id="A0A9D2C7U4"/>
<dbReference type="InterPro" id="IPR040764">
    <property type="entry name" value="CvfB_WH"/>
</dbReference>
<sequence>MRIEVGKKQKLQVVKRVEFGVYLAPEGNPEERVLLPAKQVPAGCSAGDELEVFVYRDSKDRLISTTAQPALSVGEVAVLTVAQTGKVGAFLSWGLEKDLFLPFREQTRPVKVGDSFPVALYVDKSGRLCATMKLYHYLRTDSPYKKDDRVTGYLYEISRQFGAFVAVDDRYSALIPPREMYGQLKAGERIEARVAAVHEDGKLDLSVRDKAYLMIGRDAERVMEAVEREGGELPFNDKAAPELIRAKMQMSKNEFKRAVGHLLKEGRVEITQKGIRKKDGGGR</sequence>
<organism evidence="3 4">
    <name type="scientific">Candidatus Eisenbergiella pullistercoris</name>
    <dbReference type="NCBI Taxonomy" id="2838555"/>
    <lineage>
        <taxon>Bacteria</taxon>
        <taxon>Bacillati</taxon>
        <taxon>Bacillota</taxon>
        <taxon>Clostridia</taxon>
        <taxon>Lachnospirales</taxon>
        <taxon>Lachnospiraceae</taxon>
        <taxon>Eisenbergiella</taxon>
    </lineage>
</organism>
<dbReference type="Gene3D" id="2.40.50.140">
    <property type="entry name" value="Nucleic acid-binding proteins"/>
    <property type="match status" value="2"/>
</dbReference>
<dbReference type="SUPFAM" id="SSF50249">
    <property type="entry name" value="Nucleic acid-binding proteins"/>
    <property type="match status" value="1"/>
</dbReference>
<dbReference type="SMART" id="SM00316">
    <property type="entry name" value="S1"/>
    <property type="match status" value="2"/>
</dbReference>
<dbReference type="EMBL" id="DXDD01000145">
    <property type="protein sequence ID" value="HIY61390.1"/>
    <property type="molecule type" value="Genomic_DNA"/>
</dbReference>
<dbReference type="PANTHER" id="PTHR37296">
    <property type="entry name" value="CONSERVED VIRULENCE FACTOR B"/>
    <property type="match status" value="1"/>
</dbReference>
<dbReference type="InterPro" id="IPR014464">
    <property type="entry name" value="CvfB_fam"/>
</dbReference>
<gene>
    <name evidence="3" type="ORF">H9831_12050</name>
</gene>
<evidence type="ECO:0000259" key="2">
    <source>
        <dbReference type="PROSITE" id="PS50126"/>
    </source>
</evidence>
<reference evidence="3" key="1">
    <citation type="journal article" date="2021" name="PeerJ">
        <title>Extensive microbial diversity within the chicken gut microbiome revealed by metagenomics and culture.</title>
        <authorList>
            <person name="Gilroy R."/>
            <person name="Ravi A."/>
            <person name="Getino M."/>
            <person name="Pursley I."/>
            <person name="Horton D.L."/>
            <person name="Alikhan N.F."/>
            <person name="Baker D."/>
            <person name="Gharbi K."/>
            <person name="Hall N."/>
            <person name="Watson M."/>
            <person name="Adriaenssens E.M."/>
            <person name="Foster-Nyarko E."/>
            <person name="Jarju S."/>
            <person name="Secka A."/>
            <person name="Antonio M."/>
            <person name="Oren A."/>
            <person name="Chaudhuri R.R."/>
            <person name="La Ragione R."/>
            <person name="Hildebrand F."/>
            <person name="Pallen M.J."/>
        </authorList>
    </citation>
    <scope>NUCLEOTIDE SEQUENCE</scope>
    <source>
        <strain evidence="3">ChiSxjej3B15-24422</strain>
    </source>
</reference>
<evidence type="ECO:0000256" key="1">
    <source>
        <dbReference type="PIRNR" id="PIRNR012524"/>
    </source>
</evidence>
<dbReference type="InterPro" id="IPR048587">
    <property type="entry name" value="CvfB_S1_3rd"/>
</dbReference>
<dbReference type="Proteomes" id="UP000824007">
    <property type="component" value="Unassembled WGS sequence"/>
</dbReference>
<dbReference type="PROSITE" id="PS50126">
    <property type="entry name" value="S1"/>
    <property type="match status" value="1"/>
</dbReference>
<dbReference type="InterPro" id="IPR036388">
    <property type="entry name" value="WH-like_DNA-bd_sf"/>
</dbReference>
<dbReference type="PANTHER" id="PTHR37296:SF1">
    <property type="entry name" value="CONSERVED VIRULENCE FACTOR B"/>
    <property type="match status" value="1"/>
</dbReference>